<dbReference type="Proteomes" id="UP000499080">
    <property type="component" value="Unassembled WGS sequence"/>
</dbReference>
<dbReference type="EMBL" id="BGPR01056803">
    <property type="protein sequence ID" value="GBO33253.1"/>
    <property type="molecule type" value="Genomic_DNA"/>
</dbReference>
<evidence type="ECO:0000313" key="7">
    <source>
        <dbReference type="EMBL" id="GBO33253.1"/>
    </source>
</evidence>
<keyword evidence="8" id="KW-1185">Reference proteome</keyword>
<evidence type="ECO:0000256" key="3">
    <source>
        <dbReference type="ARBA" id="ARBA00022771"/>
    </source>
</evidence>
<dbReference type="FunFam" id="3.30.160.60:FF:001049">
    <property type="entry name" value="zinc finger protein 319"/>
    <property type="match status" value="1"/>
</dbReference>
<keyword evidence="3 5" id="KW-0863">Zinc-finger</keyword>
<protein>
    <submittedName>
        <fullName evidence="7">Zinc finger protein 569</fullName>
    </submittedName>
</protein>
<evidence type="ECO:0000313" key="8">
    <source>
        <dbReference type="Proteomes" id="UP000499080"/>
    </source>
</evidence>
<dbReference type="PROSITE" id="PS00028">
    <property type="entry name" value="ZINC_FINGER_C2H2_1"/>
    <property type="match status" value="1"/>
</dbReference>
<dbReference type="InterPro" id="IPR013087">
    <property type="entry name" value="Znf_C2H2_type"/>
</dbReference>
<dbReference type="GO" id="GO:0000981">
    <property type="term" value="F:DNA-binding transcription factor activity, RNA polymerase II-specific"/>
    <property type="evidence" value="ECO:0007669"/>
    <property type="project" value="TreeGrafter"/>
</dbReference>
<evidence type="ECO:0000256" key="4">
    <source>
        <dbReference type="ARBA" id="ARBA00022833"/>
    </source>
</evidence>
<reference evidence="7 8" key="1">
    <citation type="journal article" date="2019" name="Sci. Rep.">
        <title>Orb-weaving spider Araneus ventricosus genome elucidates the spidroin gene catalogue.</title>
        <authorList>
            <person name="Kono N."/>
            <person name="Nakamura H."/>
            <person name="Ohtoshi R."/>
            <person name="Moran D.A.P."/>
            <person name="Shinohara A."/>
            <person name="Yoshida Y."/>
            <person name="Fujiwara M."/>
            <person name="Mori M."/>
            <person name="Tomita M."/>
            <person name="Arakawa K."/>
        </authorList>
    </citation>
    <scope>NUCLEOTIDE SEQUENCE [LARGE SCALE GENOMIC DNA]</scope>
</reference>
<proteinExistence type="predicted"/>
<evidence type="ECO:0000256" key="2">
    <source>
        <dbReference type="ARBA" id="ARBA00022737"/>
    </source>
</evidence>
<accession>A0A4Y2W6D0</accession>
<evidence type="ECO:0000259" key="6">
    <source>
        <dbReference type="PROSITE" id="PS50157"/>
    </source>
</evidence>
<feature type="non-terminal residue" evidence="7">
    <location>
        <position position="1"/>
    </location>
</feature>
<keyword evidence="1" id="KW-0479">Metal-binding</keyword>
<feature type="non-terminal residue" evidence="7">
    <location>
        <position position="51"/>
    </location>
</feature>
<dbReference type="Pfam" id="PF13912">
    <property type="entry name" value="zf-C2H2_6"/>
    <property type="match status" value="1"/>
</dbReference>
<feature type="domain" description="C2H2-type" evidence="6">
    <location>
        <begin position="39"/>
        <end position="51"/>
    </location>
</feature>
<dbReference type="Gene3D" id="3.30.160.60">
    <property type="entry name" value="Classic Zinc Finger"/>
    <property type="match status" value="2"/>
</dbReference>
<dbReference type="GO" id="GO:0000977">
    <property type="term" value="F:RNA polymerase II transcription regulatory region sequence-specific DNA binding"/>
    <property type="evidence" value="ECO:0007669"/>
    <property type="project" value="TreeGrafter"/>
</dbReference>
<evidence type="ECO:0000256" key="1">
    <source>
        <dbReference type="ARBA" id="ARBA00022723"/>
    </source>
</evidence>
<dbReference type="SUPFAM" id="SSF57667">
    <property type="entry name" value="beta-beta-alpha zinc fingers"/>
    <property type="match status" value="1"/>
</dbReference>
<gene>
    <name evidence="7" type="primary">ZNF569_26</name>
    <name evidence="7" type="ORF">AVEN_142172_1</name>
</gene>
<sequence length="51" mass="5976">HHLIHTQEKPHVCVICNKAFSKKINLTYHNRVHTKERPYSCDVCGKAFSQK</sequence>
<name>A0A4Y2W6D0_ARAVE</name>
<dbReference type="FunFam" id="3.30.160.60:FF:000029">
    <property type="entry name" value="GLI family zinc finger 4"/>
    <property type="match status" value="1"/>
</dbReference>
<keyword evidence="2" id="KW-0677">Repeat</keyword>
<dbReference type="GO" id="GO:0005634">
    <property type="term" value="C:nucleus"/>
    <property type="evidence" value="ECO:0007669"/>
    <property type="project" value="TreeGrafter"/>
</dbReference>
<dbReference type="GO" id="GO:0008270">
    <property type="term" value="F:zinc ion binding"/>
    <property type="evidence" value="ECO:0007669"/>
    <property type="project" value="UniProtKB-KW"/>
</dbReference>
<dbReference type="PANTHER" id="PTHR14196">
    <property type="entry name" value="ODD-SKIPPED - RELATED"/>
    <property type="match status" value="1"/>
</dbReference>
<dbReference type="Pfam" id="PF00096">
    <property type="entry name" value="zf-C2H2"/>
    <property type="match status" value="1"/>
</dbReference>
<organism evidence="7 8">
    <name type="scientific">Araneus ventricosus</name>
    <name type="common">Orbweaver spider</name>
    <name type="synonym">Epeira ventricosa</name>
    <dbReference type="NCBI Taxonomy" id="182803"/>
    <lineage>
        <taxon>Eukaryota</taxon>
        <taxon>Metazoa</taxon>
        <taxon>Ecdysozoa</taxon>
        <taxon>Arthropoda</taxon>
        <taxon>Chelicerata</taxon>
        <taxon>Arachnida</taxon>
        <taxon>Araneae</taxon>
        <taxon>Araneomorphae</taxon>
        <taxon>Entelegynae</taxon>
        <taxon>Araneoidea</taxon>
        <taxon>Araneidae</taxon>
        <taxon>Araneus</taxon>
    </lineage>
</organism>
<evidence type="ECO:0000256" key="5">
    <source>
        <dbReference type="PROSITE-ProRule" id="PRU00042"/>
    </source>
</evidence>
<dbReference type="AlphaFoldDB" id="A0A4Y2W6D0"/>
<feature type="domain" description="C2H2-type" evidence="6">
    <location>
        <begin position="11"/>
        <end position="38"/>
    </location>
</feature>
<keyword evidence="4" id="KW-0862">Zinc</keyword>
<dbReference type="PANTHER" id="PTHR14196:SF12">
    <property type="entry name" value="ZINC FINGER PROTEIN 208-LIKE"/>
    <property type="match status" value="1"/>
</dbReference>
<comment type="caution">
    <text evidence="7">The sequence shown here is derived from an EMBL/GenBank/DDBJ whole genome shotgun (WGS) entry which is preliminary data.</text>
</comment>
<dbReference type="InterPro" id="IPR036236">
    <property type="entry name" value="Znf_C2H2_sf"/>
</dbReference>
<dbReference type="InterPro" id="IPR050717">
    <property type="entry name" value="C2H2-ZF_Transcription_Reg"/>
</dbReference>
<dbReference type="PROSITE" id="PS50157">
    <property type="entry name" value="ZINC_FINGER_C2H2_2"/>
    <property type="match status" value="2"/>
</dbReference>